<dbReference type="EMBL" id="MAAX01000090">
    <property type="protein sequence ID" value="OUS16680.1"/>
    <property type="molecule type" value="Genomic_DNA"/>
</dbReference>
<dbReference type="NCBIfam" id="TIGR03915">
    <property type="entry name" value="SAM_7_link_chp"/>
    <property type="match status" value="1"/>
</dbReference>
<dbReference type="Proteomes" id="UP000196102">
    <property type="component" value="Unassembled WGS sequence"/>
</dbReference>
<dbReference type="InterPro" id="IPR023875">
    <property type="entry name" value="DNA_repair_put"/>
</dbReference>
<dbReference type="Pfam" id="PF13566">
    <property type="entry name" value="DUF4130"/>
    <property type="match status" value="1"/>
</dbReference>
<sequence length="267" mass="31250">MTLTLLYDGSFNGLMTAIFIIYDHKVKLPIIAKASQEQKDLFGGTMDVITDAEKAERVWKRFTSLCSKNDSKQIYRAFLSEIIGIENTIYEFLKITFENQKAPSGDYGNTTVLKITQAAKMVGREKHRMEAFVRFHMIDEEIYYANVEPDFNVLPLIASHFKNRYADQKWVIYDLKRDFGISYDLNSVQEVQIEFDKPKSQRGILNTTVSEKGEEVVVSGSFRESENNYKDLWNQYFKSTNIKSRKNMKLHLQHVPKRYWKYLSEKV</sequence>
<evidence type="ECO:0000313" key="3">
    <source>
        <dbReference type="Proteomes" id="UP000196102"/>
    </source>
</evidence>
<proteinExistence type="predicted"/>
<protein>
    <submittedName>
        <fullName evidence="2">DNA metabolism protein</fullName>
    </submittedName>
</protein>
<dbReference type="RefSeq" id="WP_303686404.1">
    <property type="nucleotide sequence ID" value="NZ_CAJXYO010000051.1"/>
</dbReference>
<organism evidence="2 3">
    <name type="scientific">Nonlabens dokdonensis</name>
    <dbReference type="NCBI Taxonomy" id="328515"/>
    <lineage>
        <taxon>Bacteria</taxon>
        <taxon>Pseudomonadati</taxon>
        <taxon>Bacteroidota</taxon>
        <taxon>Flavobacteriia</taxon>
        <taxon>Flavobacteriales</taxon>
        <taxon>Flavobacteriaceae</taxon>
        <taxon>Nonlabens</taxon>
    </lineage>
</organism>
<name>A0A1Z8B295_9FLAO</name>
<evidence type="ECO:0000259" key="1">
    <source>
        <dbReference type="Pfam" id="PF13566"/>
    </source>
</evidence>
<reference evidence="3" key="1">
    <citation type="journal article" date="2017" name="Proc. Natl. Acad. Sci. U.S.A.">
        <title>Simulation of Deepwater Horizon oil plume reveals substrate specialization within a complex community of hydrocarbon-degraders.</title>
        <authorList>
            <person name="Hu P."/>
            <person name="Dubinsky E.A."/>
            <person name="Probst A.J."/>
            <person name="Wang J."/>
            <person name="Sieber C.M.K."/>
            <person name="Tom L.M."/>
            <person name="Gardinali P."/>
            <person name="Banfield J.F."/>
            <person name="Atlas R.M."/>
            <person name="Andersen G.L."/>
        </authorList>
    </citation>
    <scope>NUCLEOTIDE SEQUENCE [LARGE SCALE GENOMIC DNA]</scope>
</reference>
<gene>
    <name evidence="2" type="ORF">A9Q93_05545</name>
</gene>
<feature type="domain" description="DUF4130" evidence="1">
    <location>
        <begin position="85"/>
        <end position="265"/>
    </location>
</feature>
<accession>A0A1Z8B295</accession>
<comment type="caution">
    <text evidence="2">The sequence shown here is derived from an EMBL/GenBank/DDBJ whole genome shotgun (WGS) entry which is preliminary data.</text>
</comment>
<dbReference type="InterPro" id="IPR025404">
    <property type="entry name" value="DUF4130"/>
</dbReference>
<dbReference type="AlphaFoldDB" id="A0A1Z8B295"/>
<evidence type="ECO:0000313" key="2">
    <source>
        <dbReference type="EMBL" id="OUS16680.1"/>
    </source>
</evidence>